<proteinExistence type="predicted"/>
<sequence>MAKAKVGKLKKDGPSSSKAQVNKTPHKRVFDICDQTNSNSLFELEQDNMNELHIRHANDNILRFTIKEFTIITELKCIGNFDDFKYSNSTERRLVQRYFPDLVKYNGVSKGQFVQRFLQGS</sequence>
<keyword evidence="3" id="KW-1185">Reference proteome</keyword>
<accession>A0A9J5XD93</accession>
<feature type="region of interest" description="Disordered" evidence="1">
    <location>
        <begin position="1"/>
        <end position="23"/>
    </location>
</feature>
<evidence type="ECO:0000256" key="1">
    <source>
        <dbReference type="SAM" id="MobiDB-lite"/>
    </source>
</evidence>
<organism evidence="2 3">
    <name type="scientific">Solanum commersonii</name>
    <name type="common">Commerson's wild potato</name>
    <name type="synonym">Commerson's nightshade</name>
    <dbReference type="NCBI Taxonomy" id="4109"/>
    <lineage>
        <taxon>Eukaryota</taxon>
        <taxon>Viridiplantae</taxon>
        <taxon>Streptophyta</taxon>
        <taxon>Embryophyta</taxon>
        <taxon>Tracheophyta</taxon>
        <taxon>Spermatophyta</taxon>
        <taxon>Magnoliopsida</taxon>
        <taxon>eudicotyledons</taxon>
        <taxon>Gunneridae</taxon>
        <taxon>Pentapetalae</taxon>
        <taxon>asterids</taxon>
        <taxon>lamiids</taxon>
        <taxon>Solanales</taxon>
        <taxon>Solanaceae</taxon>
        <taxon>Solanoideae</taxon>
        <taxon>Solaneae</taxon>
        <taxon>Solanum</taxon>
    </lineage>
</organism>
<evidence type="ECO:0000313" key="3">
    <source>
        <dbReference type="Proteomes" id="UP000824120"/>
    </source>
</evidence>
<dbReference type="AlphaFoldDB" id="A0A9J5XD93"/>
<comment type="caution">
    <text evidence="2">The sequence shown here is derived from an EMBL/GenBank/DDBJ whole genome shotgun (WGS) entry which is preliminary data.</text>
</comment>
<protein>
    <submittedName>
        <fullName evidence="2">Uncharacterized protein</fullName>
    </submittedName>
</protein>
<gene>
    <name evidence="2" type="ORF">H5410_046789</name>
</gene>
<dbReference type="Proteomes" id="UP000824120">
    <property type="component" value="Chromosome 9"/>
</dbReference>
<feature type="compositionally biased region" description="Polar residues" evidence="1">
    <location>
        <begin position="14"/>
        <end position="23"/>
    </location>
</feature>
<name>A0A9J5XD93_SOLCO</name>
<evidence type="ECO:0000313" key="2">
    <source>
        <dbReference type="EMBL" id="KAG5586355.1"/>
    </source>
</evidence>
<dbReference type="OrthoDB" id="1930729at2759"/>
<dbReference type="EMBL" id="JACXVP010000009">
    <property type="protein sequence ID" value="KAG5586355.1"/>
    <property type="molecule type" value="Genomic_DNA"/>
</dbReference>
<reference evidence="2 3" key="1">
    <citation type="submission" date="2020-09" db="EMBL/GenBank/DDBJ databases">
        <title>De no assembly of potato wild relative species, Solanum commersonii.</title>
        <authorList>
            <person name="Cho K."/>
        </authorList>
    </citation>
    <scope>NUCLEOTIDE SEQUENCE [LARGE SCALE GENOMIC DNA]</scope>
    <source>
        <strain evidence="2">LZ3.2</strain>
        <tissue evidence="2">Leaf</tissue>
    </source>
</reference>